<dbReference type="Gene3D" id="1.10.4020.10">
    <property type="entry name" value="DNA breaking-rejoining enzymes"/>
    <property type="match status" value="1"/>
</dbReference>
<sequence length="135" mass="15767">EQWATLLAPYLPGVAQIAYRWLLNDEAQDYGQVKAVIFDTLDIRPETFQQWFHGKVYQSGTQPWVVVQELKDTCWQWLQPERRSMNNVAEQLTLEQFVHIFPPCGGAWVFRHWPTMLSAAATFIEDFLAEKAPIR</sequence>
<feature type="non-terminal residue" evidence="3">
    <location>
        <position position="1"/>
    </location>
</feature>
<evidence type="ECO:0000259" key="2">
    <source>
        <dbReference type="PROSITE" id="PS50804"/>
    </source>
</evidence>
<evidence type="ECO:0000313" key="4">
    <source>
        <dbReference type="Proteomes" id="UP000031443"/>
    </source>
</evidence>
<gene>
    <name evidence="3" type="ORF">UY3_00757</name>
</gene>
<evidence type="ECO:0000313" key="3">
    <source>
        <dbReference type="EMBL" id="EMP41985.1"/>
    </source>
</evidence>
<dbReference type="InterPro" id="IPR038269">
    <property type="entry name" value="SCAN_sf"/>
</dbReference>
<dbReference type="Pfam" id="PF02023">
    <property type="entry name" value="SCAN"/>
    <property type="match status" value="1"/>
</dbReference>
<dbReference type="PANTHER" id="PTHR45935">
    <property type="entry name" value="PROTEIN ZBED8-RELATED"/>
    <property type="match status" value="1"/>
</dbReference>
<dbReference type="InterPro" id="IPR050916">
    <property type="entry name" value="SCAN-C2H2_zinc_finger"/>
</dbReference>
<dbReference type="PANTHER" id="PTHR45935:SF15">
    <property type="entry name" value="SCAN BOX DOMAIN-CONTAINING PROTEIN"/>
    <property type="match status" value="1"/>
</dbReference>
<dbReference type="EMBL" id="KB480521">
    <property type="protein sequence ID" value="EMP41985.1"/>
    <property type="molecule type" value="Genomic_DNA"/>
</dbReference>
<organism evidence="3 4">
    <name type="scientific">Chelonia mydas</name>
    <name type="common">Green sea-turtle</name>
    <name type="synonym">Chelonia agassizi</name>
    <dbReference type="NCBI Taxonomy" id="8469"/>
    <lineage>
        <taxon>Eukaryota</taxon>
        <taxon>Metazoa</taxon>
        <taxon>Chordata</taxon>
        <taxon>Craniata</taxon>
        <taxon>Vertebrata</taxon>
        <taxon>Euteleostomi</taxon>
        <taxon>Archelosauria</taxon>
        <taxon>Testudinata</taxon>
        <taxon>Testudines</taxon>
        <taxon>Cryptodira</taxon>
        <taxon>Durocryptodira</taxon>
        <taxon>Americhelydia</taxon>
        <taxon>Chelonioidea</taxon>
        <taxon>Cheloniidae</taxon>
        <taxon>Chelonia</taxon>
    </lineage>
</organism>
<feature type="domain" description="SCAN box" evidence="2">
    <location>
        <begin position="49"/>
        <end position="127"/>
    </location>
</feature>
<proteinExistence type="predicted"/>
<dbReference type="AlphaFoldDB" id="M7C1E5"/>
<dbReference type="Proteomes" id="UP000031443">
    <property type="component" value="Unassembled WGS sequence"/>
</dbReference>
<name>M7C1E5_CHEMY</name>
<dbReference type="InterPro" id="IPR003309">
    <property type="entry name" value="SCAN_dom"/>
</dbReference>
<reference evidence="4" key="1">
    <citation type="journal article" date="2013" name="Nat. Genet.">
        <title>The draft genomes of soft-shell turtle and green sea turtle yield insights into the development and evolution of the turtle-specific body plan.</title>
        <authorList>
            <person name="Wang Z."/>
            <person name="Pascual-Anaya J."/>
            <person name="Zadissa A."/>
            <person name="Li W."/>
            <person name="Niimura Y."/>
            <person name="Huang Z."/>
            <person name="Li C."/>
            <person name="White S."/>
            <person name="Xiong Z."/>
            <person name="Fang D."/>
            <person name="Wang B."/>
            <person name="Ming Y."/>
            <person name="Chen Y."/>
            <person name="Zheng Y."/>
            <person name="Kuraku S."/>
            <person name="Pignatelli M."/>
            <person name="Herrero J."/>
            <person name="Beal K."/>
            <person name="Nozawa M."/>
            <person name="Li Q."/>
            <person name="Wang J."/>
            <person name="Zhang H."/>
            <person name="Yu L."/>
            <person name="Shigenobu S."/>
            <person name="Wang J."/>
            <person name="Liu J."/>
            <person name="Flicek P."/>
            <person name="Searle S."/>
            <person name="Wang J."/>
            <person name="Kuratani S."/>
            <person name="Yin Y."/>
            <person name="Aken B."/>
            <person name="Zhang G."/>
            <person name="Irie N."/>
        </authorList>
    </citation>
    <scope>NUCLEOTIDE SEQUENCE [LARGE SCALE GENOMIC DNA]</scope>
</reference>
<dbReference type="PROSITE" id="PS50804">
    <property type="entry name" value="SCAN_BOX"/>
    <property type="match status" value="1"/>
</dbReference>
<protein>
    <recommendedName>
        <fullName evidence="2">SCAN box domain-containing protein</fullName>
    </recommendedName>
</protein>
<feature type="non-terminal residue" evidence="3">
    <location>
        <position position="135"/>
    </location>
</feature>
<dbReference type="SMART" id="SM00431">
    <property type="entry name" value="SCAN"/>
    <property type="match status" value="1"/>
</dbReference>
<dbReference type="SUPFAM" id="SSF47353">
    <property type="entry name" value="Retrovirus capsid dimerization domain-like"/>
    <property type="match status" value="1"/>
</dbReference>
<keyword evidence="4" id="KW-1185">Reference proteome</keyword>
<evidence type="ECO:0000256" key="1">
    <source>
        <dbReference type="ARBA" id="ARBA00023242"/>
    </source>
</evidence>
<keyword evidence="1" id="KW-0539">Nucleus</keyword>
<accession>M7C1E5</accession>